<feature type="compositionally biased region" description="Basic and acidic residues" evidence="1">
    <location>
        <begin position="203"/>
        <end position="218"/>
    </location>
</feature>
<name>A0A2M7G6M2_9BACT</name>
<evidence type="ECO:0000313" key="3">
    <source>
        <dbReference type="Proteomes" id="UP000231019"/>
    </source>
</evidence>
<dbReference type="AlphaFoldDB" id="A0A2M7G6M2"/>
<proteinExistence type="predicted"/>
<organism evidence="2 3">
    <name type="scientific">bacterium (Candidatus Blackallbacteria) CG17_big_fil_post_rev_8_21_14_2_50_48_46</name>
    <dbReference type="NCBI Taxonomy" id="2014261"/>
    <lineage>
        <taxon>Bacteria</taxon>
        <taxon>Candidatus Blackallbacteria</taxon>
    </lineage>
</organism>
<accession>A0A2M7G6M2</accession>
<protein>
    <submittedName>
        <fullName evidence="2">Uncharacterized protein</fullName>
    </submittedName>
</protein>
<sequence>MNQLSEEELLTISEPVFQVLPIEKIRTIVFRAYEGVRDKHDPDFGFDQITFGTDIFRVLTNKFREFVEKKEIEHVYQKNDLRIIIPDNNFEVAFRRVRNTTSATDNIFSCFPNTAFCTRSLQNTDPNQLYLPFEEKEFLPTSTSLIIAHIGDSKKGLRAIHLCKPGVIQNNKIRSWEFALPIFEIDSDSASYASPFIKEEPAEEKIPQVPLEKIEKPKVQRKKKAN</sequence>
<dbReference type="Proteomes" id="UP000231019">
    <property type="component" value="Unassembled WGS sequence"/>
</dbReference>
<evidence type="ECO:0000256" key="1">
    <source>
        <dbReference type="SAM" id="MobiDB-lite"/>
    </source>
</evidence>
<dbReference type="EMBL" id="PFFQ01000025">
    <property type="protein sequence ID" value="PIW17278.1"/>
    <property type="molecule type" value="Genomic_DNA"/>
</dbReference>
<evidence type="ECO:0000313" key="2">
    <source>
        <dbReference type="EMBL" id="PIW17278.1"/>
    </source>
</evidence>
<comment type="caution">
    <text evidence="2">The sequence shown here is derived from an EMBL/GenBank/DDBJ whole genome shotgun (WGS) entry which is preliminary data.</text>
</comment>
<reference evidence="2 3" key="1">
    <citation type="submission" date="2017-09" db="EMBL/GenBank/DDBJ databases">
        <title>Depth-based differentiation of microbial function through sediment-hosted aquifers and enrichment of novel symbionts in the deep terrestrial subsurface.</title>
        <authorList>
            <person name="Probst A.J."/>
            <person name="Ladd B."/>
            <person name="Jarett J.K."/>
            <person name="Geller-Mcgrath D.E."/>
            <person name="Sieber C.M."/>
            <person name="Emerson J.B."/>
            <person name="Anantharaman K."/>
            <person name="Thomas B.C."/>
            <person name="Malmstrom R."/>
            <person name="Stieglmeier M."/>
            <person name="Klingl A."/>
            <person name="Woyke T."/>
            <person name="Ryan C.M."/>
            <person name="Banfield J.F."/>
        </authorList>
    </citation>
    <scope>NUCLEOTIDE SEQUENCE [LARGE SCALE GENOMIC DNA]</scope>
    <source>
        <strain evidence="2">CG17_big_fil_post_rev_8_21_14_2_50_48_46</strain>
    </source>
</reference>
<gene>
    <name evidence="2" type="ORF">COW36_09405</name>
</gene>
<feature type="region of interest" description="Disordered" evidence="1">
    <location>
        <begin position="203"/>
        <end position="226"/>
    </location>
</feature>